<reference evidence="1 2" key="1">
    <citation type="submission" date="2024-12" db="EMBL/GenBank/DDBJ databases">
        <authorList>
            <person name="Hu S."/>
        </authorList>
    </citation>
    <scope>NUCLEOTIDE SEQUENCE [LARGE SCALE GENOMIC DNA]</scope>
    <source>
        <strain evidence="1 2">P-25</strain>
    </source>
</reference>
<dbReference type="RefSeq" id="WP_138730770.1">
    <property type="nucleotide sequence ID" value="NZ_SRMP02000016.1"/>
</dbReference>
<dbReference type="Proteomes" id="UP001517367">
    <property type="component" value="Unassembled WGS sequence"/>
</dbReference>
<accession>A0ABW9JHP4</accession>
<evidence type="ECO:0000313" key="2">
    <source>
        <dbReference type="Proteomes" id="UP001517367"/>
    </source>
</evidence>
<proteinExistence type="predicted"/>
<evidence type="ECO:0000313" key="1">
    <source>
        <dbReference type="EMBL" id="MFN0291922.1"/>
    </source>
</evidence>
<sequence>MNEQYIYFEQIYCLITAGKAIDDATFLSELDEIYKVKDGVVDPSEELLSKFLRNGYWNFEDNEFKPALNQLLEYAEKGEFLDLLSYLNAGVYLIGFQEILGESKDAITQKLKSGITKTLGTVKTTTAANIQLDMISGNFQEENLKSLITYIKEQLKLKEADDKIEEVKRMEHLFINNLSEFVKELLPESSNIRTPDALLFDKIKIEIIDQAIALWKPNQIMELTSLFQIRYIDPSFADRLTDEIPFLKALKQNLENFKDEQKPLSLHLIKTQLIPKVEMSIAKLSSF</sequence>
<protein>
    <submittedName>
        <fullName evidence="1">Uncharacterized protein</fullName>
    </submittedName>
</protein>
<keyword evidence="2" id="KW-1185">Reference proteome</keyword>
<comment type="caution">
    <text evidence="1">The sequence shown here is derived from an EMBL/GenBank/DDBJ whole genome shotgun (WGS) entry which is preliminary data.</text>
</comment>
<gene>
    <name evidence="1" type="ORF">E5L68_011010</name>
</gene>
<dbReference type="EMBL" id="SRMP02000016">
    <property type="protein sequence ID" value="MFN0291922.1"/>
    <property type="molecule type" value="Genomic_DNA"/>
</dbReference>
<name>A0ABW9JHP4_9SPHI</name>
<organism evidence="1 2">
    <name type="scientific">Pedobacter helvus</name>
    <dbReference type="NCBI Taxonomy" id="2563444"/>
    <lineage>
        <taxon>Bacteria</taxon>
        <taxon>Pseudomonadati</taxon>
        <taxon>Bacteroidota</taxon>
        <taxon>Sphingobacteriia</taxon>
        <taxon>Sphingobacteriales</taxon>
        <taxon>Sphingobacteriaceae</taxon>
        <taxon>Pedobacter</taxon>
    </lineage>
</organism>